<dbReference type="Gramene" id="OBART11G18220.1">
    <property type="protein sequence ID" value="OBART11G18220.1"/>
    <property type="gene ID" value="OBART11G18220"/>
</dbReference>
<evidence type="ECO:0000313" key="3">
    <source>
        <dbReference type="Proteomes" id="UP000026960"/>
    </source>
</evidence>
<feature type="compositionally biased region" description="Basic and acidic residues" evidence="1">
    <location>
        <begin position="74"/>
        <end position="85"/>
    </location>
</feature>
<dbReference type="EnsemblPlants" id="OBART11G18220.1">
    <property type="protein sequence ID" value="OBART11G18220.1"/>
    <property type="gene ID" value="OBART11G18220"/>
</dbReference>
<keyword evidence="3" id="KW-1185">Reference proteome</keyword>
<proteinExistence type="predicted"/>
<dbReference type="PaxDb" id="65489-OBART11G18220.1"/>
<feature type="compositionally biased region" description="Basic residues" evidence="1">
    <location>
        <begin position="40"/>
        <end position="58"/>
    </location>
</feature>
<reference evidence="2" key="2">
    <citation type="submission" date="2015-03" db="UniProtKB">
        <authorList>
            <consortium name="EnsemblPlants"/>
        </authorList>
    </citation>
    <scope>IDENTIFICATION</scope>
</reference>
<accession>A0A0D3HNF7</accession>
<sequence>MVISRLGSSCAIVSYTHPQPPCSPSSLLCWRIPARREKRWRRSGAGRRRRTTNQRLGRRVPSSGALTLSRHAPARRETVLKRGKI</sequence>
<name>A0A0D3HNF7_9ORYZ</name>
<dbReference type="AlphaFoldDB" id="A0A0D3HNF7"/>
<reference evidence="2" key="1">
    <citation type="journal article" date="2009" name="Rice">
        <title>De Novo Next Generation Sequencing of Plant Genomes.</title>
        <authorList>
            <person name="Rounsley S."/>
            <person name="Marri P.R."/>
            <person name="Yu Y."/>
            <person name="He R."/>
            <person name="Sisneros N."/>
            <person name="Goicoechea J.L."/>
            <person name="Lee S.J."/>
            <person name="Angelova A."/>
            <person name="Kudrna D."/>
            <person name="Luo M."/>
            <person name="Affourtit J."/>
            <person name="Desany B."/>
            <person name="Knight J."/>
            <person name="Niazi F."/>
            <person name="Egholm M."/>
            <person name="Wing R.A."/>
        </authorList>
    </citation>
    <scope>NUCLEOTIDE SEQUENCE [LARGE SCALE GENOMIC DNA]</scope>
    <source>
        <strain evidence="2">cv. IRGC 105608</strain>
    </source>
</reference>
<organism evidence="2">
    <name type="scientific">Oryza barthii</name>
    <dbReference type="NCBI Taxonomy" id="65489"/>
    <lineage>
        <taxon>Eukaryota</taxon>
        <taxon>Viridiplantae</taxon>
        <taxon>Streptophyta</taxon>
        <taxon>Embryophyta</taxon>
        <taxon>Tracheophyta</taxon>
        <taxon>Spermatophyta</taxon>
        <taxon>Magnoliopsida</taxon>
        <taxon>Liliopsida</taxon>
        <taxon>Poales</taxon>
        <taxon>Poaceae</taxon>
        <taxon>BOP clade</taxon>
        <taxon>Oryzoideae</taxon>
        <taxon>Oryzeae</taxon>
        <taxon>Oryzinae</taxon>
        <taxon>Oryza</taxon>
    </lineage>
</organism>
<feature type="region of interest" description="Disordered" evidence="1">
    <location>
        <begin position="40"/>
        <end position="85"/>
    </location>
</feature>
<evidence type="ECO:0000256" key="1">
    <source>
        <dbReference type="SAM" id="MobiDB-lite"/>
    </source>
</evidence>
<evidence type="ECO:0000313" key="2">
    <source>
        <dbReference type="EnsemblPlants" id="OBART11G18220.1"/>
    </source>
</evidence>
<dbReference type="HOGENOM" id="CLU_2516193_0_0_1"/>
<protein>
    <submittedName>
        <fullName evidence="2">Uncharacterized protein</fullName>
    </submittedName>
</protein>
<dbReference type="Proteomes" id="UP000026960">
    <property type="component" value="Chromosome 11"/>
</dbReference>